<dbReference type="Pfam" id="PF13577">
    <property type="entry name" value="SnoaL_4"/>
    <property type="match status" value="1"/>
</dbReference>
<evidence type="ECO:0000313" key="3">
    <source>
        <dbReference type="EMBL" id="CAK3858638.1"/>
    </source>
</evidence>
<proteinExistence type="predicted"/>
<reference evidence="3" key="1">
    <citation type="submission" date="2023-11" db="EMBL/GenBank/DDBJ databases">
        <authorList>
            <person name="Alioto T."/>
            <person name="Alioto T."/>
            <person name="Gomez Garrido J."/>
        </authorList>
    </citation>
    <scope>NUCLEOTIDE SEQUENCE</scope>
</reference>
<dbReference type="InterPro" id="IPR032710">
    <property type="entry name" value="NTF2-like_dom_sf"/>
</dbReference>
<dbReference type="SUPFAM" id="SSF54427">
    <property type="entry name" value="NTF2-like"/>
    <property type="match status" value="1"/>
</dbReference>
<dbReference type="Proteomes" id="UP001296104">
    <property type="component" value="Unassembled WGS sequence"/>
</dbReference>
<feature type="signal peptide" evidence="1">
    <location>
        <begin position="1"/>
        <end position="17"/>
    </location>
</feature>
<keyword evidence="1" id="KW-0732">Signal</keyword>
<feature type="domain" description="SnoaL-like" evidence="2">
    <location>
        <begin position="31"/>
        <end position="157"/>
    </location>
</feature>
<comment type="caution">
    <text evidence="3">The sequence shown here is derived from an EMBL/GenBank/DDBJ whole genome shotgun (WGS) entry which is preliminary data.</text>
</comment>
<accession>A0AAI8YTM8</accession>
<feature type="chain" id="PRO_5042491874" description="SnoaL-like domain-containing protein" evidence="1">
    <location>
        <begin position="18"/>
        <end position="177"/>
    </location>
</feature>
<dbReference type="InterPro" id="IPR037401">
    <property type="entry name" value="SnoaL-like"/>
</dbReference>
<evidence type="ECO:0000313" key="4">
    <source>
        <dbReference type="Proteomes" id="UP001296104"/>
    </source>
</evidence>
<organism evidence="3 4">
    <name type="scientific">Lecanosticta acicola</name>
    <dbReference type="NCBI Taxonomy" id="111012"/>
    <lineage>
        <taxon>Eukaryota</taxon>
        <taxon>Fungi</taxon>
        <taxon>Dikarya</taxon>
        <taxon>Ascomycota</taxon>
        <taxon>Pezizomycotina</taxon>
        <taxon>Dothideomycetes</taxon>
        <taxon>Dothideomycetidae</taxon>
        <taxon>Mycosphaerellales</taxon>
        <taxon>Mycosphaerellaceae</taxon>
        <taxon>Lecanosticta</taxon>
    </lineage>
</organism>
<keyword evidence="4" id="KW-1185">Reference proteome</keyword>
<evidence type="ECO:0000259" key="2">
    <source>
        <dbReference type="Pfam" id="PF13577"/>
    </source>
</evidence>
<sequence>MQSFALILGFLACLALATPADDEPQKPLSSTYDDIIQAGYKTAYLLDSKNYTALGEVMTEDVVYDSSPLGPSYGGKSVGLENVQKAVKAAFGDADTEHVVTNLYIKEMISSIKTNVITYITYSRWDKDAHHDIKKTFRIWYKCDDIWVLQDGAWKMKYSLVRNMAPRVEAPSFGGGN</sequence>
<protein>
    <recommendedName>
        <fullName evidence="2">SnoaL-like domain-containing protein</fullName>
    </recommendedName>
</protein>
<dbReference type="Gene3D" id="3.10.450.50">
    <property type="match status" value="1"/>
</dbReference>
<name>A0AAI8YTM8_9PEZI</name>
<dbReference type="EMBL" id="CAVMBE010000007">
    <property type="protein sequence ID" value="CAK3858638.1"/>
    <property type="molecule type" value="Genomic_DNA"/>
</dbReference>
<evidence type="ECO:0000256" key="1">
    <source>
        <dbReference type="SAM" id="SignalP"/>
    </source>
</evidence>
<dbReference type="AlphaFoldDB" id="A0AAI8YTM8"/>
<gene>
    <name evidence="3" type="ORF">LECACI_7A001779</name>
</gene>